<dbReference type="GO" id="GO:0035539">
    <property type="term" value="F:8-oxo-7,8-dihydrodeoxyguanosine triphosphate pyrophosphatase activity"/>
    <property type="evidence" value="ECO:0007669"/>
    <property type="project" value="UniProtKB-EC"/>
</dbReference>
<dbReference type="PROSITE" id="PS00893">
    <property type="entry name" value="NUDIX_BOX"/>
    <property type="match status" value="1"/>
</dbReference>
<dbReference type="Proteomes" id="UP000523007">
    <property type="component" value="Unassembled WGS sequence"/>
</dbReference>
<dbReference type="SUPFAM" id="SSF53254">
    <property type="entry name" value="Phosphoglycerate mutase-like"/>
    <property type="match status" value="1"/>
</dbReference>
<dbReference type="PANTHER" id="PTHR21340">
    <property type="entry name" value="DIADENOSINE 5,5-P1,P4-TETRAPHOSPHATE PYROPHOSPHOHYDROLASE MUTT"/>
    <property type="match status" value="1"/>
</dbReference>
<dbReference type="PROSITE" id="PS51462">
    <property type="entry name" value="NUDIX"/>
    <property type="match status" value="1"/>
</dbReference>
<dbReference type="EMBL" id="JACHJT010000001">
    <property type="protein sequence ID" value="MBB4929483.1"/>
    <property type="molecule type" value="Genomic_DNA"/>
</dbReference>
<dbReference type="Gene3D" id="3.90.79.10">
    <property type="entry name" value="Nucleoside Triphosphate Pyrophosphohydrolase"/>
    <property type="match status" value="1"/>
</dbReference>
<dbReference type="Gene3D" id="3.40.50.1240">
    <property type="entry name" value="Phosphoglycerate mutase-like"/>
    <property type="match status" value="1"/>
</dbReference>
<feature type="domain" description="Nudix hydrolase" evidence="2">
    <location>
        <begin position="25"/>
        <end position="152"/>
    </location>
</feature>
<dbReference type="InterPro" id="IPR029033">
    <property type="entry name" value="His_PPase_superfam"/>
</dbReference>
<name>A0A7W7RD76_9ACTN</name>
<dbReference type="Pfam" id="PF00300">
    <property type="entry name" value="His_Phos_1"/>
    <property type="match status" value="1"/>
</dbReference>
<gene>
    <name evidence="3" type="ORF">F4561_000303</name>
</gene>
<dbReference type="GO" id="GO:0006754">
    <property type="term" value="P:ATP biosynthetic process"/>
    <property type="evidence" value="ECO:0007669"/>
    <property type="project" value="TreeGrafter"/>
</dbReference>
<dbReference type="InterPro" id="IPR013078">
    <property type="entry name" value="His_Pase_superF_clade-1"/>
</dbReference>
<dbReference type="EC" id="3.6.1.55" evidence="3"/>
<dbReference type="Pfam" id="PF00293">
    <property type="entry name" value="NUDIX"/>
    <property type="match status" value="1"/>
</dbReference>
<dbReference type="GO" id="GO:0004081">
    <property type="term" value="F:bis(5'-nucleosyl)-tetraphosphatase (asymmetrical) activity"/>
    <property type="evidence" value="ECO:0007669"/>
    <property type="project" value="TreeGrafter"/>
</dbReference>
<organism evidence="3 4">
    <name type="scientific">Lipingzhangella halophila</name>
    <dbReference type="NCBI Taxonomy" id="1783352"/>
    <lineage>
        <taxon>Bacteria</taxon>
        <taxon>Bacillati</taxon>
        <taxon>Actinomycetota</taxon>
        <taxon>Actinomycetes</taxon>
        <taxon>Streptosporangiales</taxon>
        <taxon>Nocardiopsidaceae</taxon>
        <taxon>Lipingzhangella</taxon>
    </lineage>
</organism>
<comment type="caution">
    <text evidence="3">The sequence shown here is derived from an EMBL/GenBank/DDBJ whole genome shotgun (WGS) entry which is preliminary data.</text>
</comment>
<dbReference type="RefSeq" id="WP_184574015.1">
    <property type="nucleotide sequence ID" value="NZ_JACHJT010000001.1"/>
</dbReference>
<dbReference type="GO" id="GO:0006167">
    <property type="term" value="P:AMP biosynthetic process"/>
    <property type="evidence" value="ECO:0007669"/>
    <property type="project" value="TreeGrafter"/>
</dbReference>
<dbReference type="InterPro" id="IPR051325">
    <property type="entry name" value="Nudix_hydrolase_domain"/>
</dbReference>
<evidence type="ECO:0000259" key="2">
    <source>
        <dbReference type="PROSITE" id="PS51462"/>
    </source>
</evidence>
<evidence type="ECO:0000313" key="4">
    <source>
        <dbReference type="Proteomes" id="UP000523007"/>
    </source>
</evidence>
<keyword evidence="1 3" id="KW-0378">Hydrolase</keyword>
<dbReference type="InterPro" id="IPR020084">
    <property type="entry name" value="NUDIX_hydrolase_CS"/>
</dbReference>
<reference evidence="3 4" key="1">
    <citation type="submission" date="2020-08" db="EMBL/GenBank/DDBJ databases">
        <title>Sequencing the genomes of 1000 actinobacteria strains.</title>
        <authorList>
            <person name="Klenk H.-P."/>
        </authorList>
    </citation>
    <scope>NUCLEOTIDE SEQUENCE [LARGE SCALE GENOMIC DNA]</scope>
    <source>
        <strain evidence="3 4">DSM 102030</strain>
    </source>
</reference>
<accession>A0A7W7RD76</accession>
<dbReference type="InterPro" id="IPR000086">
    <property type="entry name" value="NUDIX_hydrolase_dom"/>
</dbReference>
<keyword evidence="4" id="KW-1185">Reference proteome</keyword>
<evidence type="ECO:0000313" key="3">
    <source>
        <dbReference type="EMBL" id="MBB4929483.1"/>
    </source>
</evidence>
<dbReference type="PANTHER" id="PTHR21340:SF0">
    <property type="entry name" value="BIS(5'-NUCLEOSYL)-TETRAPHOSPHATASE [ASYMMETRICAL]"/>
    <property type="match status" value="1"/>
</dbReference>
<proteinExistence type="predicted"/>
<dbReference type="SUPFAM" id="SSF55811">
    <property type="entry name" value="Nudix"/>
    <property type="match status" value="1"/>
</dbReference>
<evidence type="ECO:0000256" key="1">
    <source>
        <dbReference type="ARBA" id="ARBA00022801"/>
    </source>
</evidence>
<sequence>MAERTESAVADVAPSQAVLPGGYVEPIRSAGAVLWRGTAPQHEVALIHRPHRGDWTLPKGKVKRGEHLLTTAAREVTEETGHRPVLGRRLPPQRYLRNGWPKQVEWWAATACGESSFTPNDEVDAVEWLPLATARARLSYPHDVEVLDSFARGPAETFPLVLFRHASAREKRTWEGNDLLRPLNDAGRTDALAAARVLSSYGALRVVSSAAARCTESVLPFAVEHDTRVRTDRALTAPPAGNPESVFDHAGARAVFGRLLDEGSPTIVCTHGELVSDLMRGALEQLGAPVSQQLALRKGTFWVLHVSAAERALAAVERHSVRG</sequence>
<dbReference type="CDD" id="cd03673">
    <property type="entry name" value="NUDIX_Ap6A_hydrolase"/>
    <property type="match status" value="1"/>
</dbReference>
<dbReference type="AlphaFoldDB" id="A0A7W7RD76"/>
<dbReference type="InterPro" id="IPR015797">
    <property type="entry name" value="NUDIX_hydrolase-like_dom_sf"/>
</dbReference>
<protein>
    <submittedName>
        <fullName evidence="3">8-oxo-dGTP diphosphatase</fullName>
        <ecNumber evidence="3">3.6.1.55</ecNumber>
    </submittedName>
</protein>